<evidence type="ECO:0000256" key="4">
    <source>
        <dbReference type="PROSITE-ProRule" id="PRU00236"/>
    </source>
</evidence>
<keyword evidence="2" id="KW-0808">Transferase</keyword>
<name>A0ABS9CJ15_9BACT</name>
<dbReference type="InterPro" id="IPR029035">
    <property type="entry name" value="DHS-like_NAD/FAD-binding_dom"/>
</dbReference>
<feature type="domain" description="Deacetylase sirtuin-type" evidence="5">
    <location>
        <begin position="1"/>
        <end position="231"/>
    </location>
</feature>
<dbReference type="Proteomes" id="UP001200470">
    <property type="component" value="Unassembled WGS sequence"/>
</dbReference>
<evidence type="ECO:0000259" key="5">
    <source>
        <dbReference type="PROSITE" id="PS50305"/>
    </source>
</evidence>
<dbReference type="InterPro" id="IPR050134">
    <property type="entry name" value="NAD-dep_sirtuin_deacylases"/>
</dbReference>
<evidence type="ECO:0000256" key="3">
    <source>
        <dbReference type="ARBA" id="ARBA00023027"/>
    </source>
</evidence>
<dbReference type="PROSITE" id="PS50305">
    <property type="entry name" value="SIRTUIN"/>
    <property type="match status" value="1"/>
</dbReference>
<dbReference type="PANTHER" id="PTHR11085">
    <property type="entry name" value="NAD-DEPENDENT PROTEIN DEACYLASE SIRTUIN-5, MITOCHONDRIAL-RELATED"/>
    <property type="match status" value="1"/>
</dbReference>
<dbReference type="Gene3D" id="3.40.50.1220">
    <property type="entry name" value="TPP-binding domain"/>
    <property type="match status" value="1"/>
</dbReference>
<dbReference type="PANTHER" id="PTHR11085:SF4">
    <property type="entry name" value="NAD-DEPENDENT PROTEIN DEACYLASE"/>
    <property type="match status" value="1"/>
</dbReference>
<proteinExistence type="predicted"/>
<organism evidence="6 7">
    <name type="scientific">Xylanibacter brevis</name>
    <dbReference type="NCBI Taxonomy" id="83231"/>
    <lineage>
        <taxon>Bacteria</taxon>
        <taxon>Pseudomonadati</taxon>
        <taxon>Bacteroidota</taxon>
        <taxon>Bacteroidia</taxon>
        <taxon>Bacteroidales</taxon>
        <taxon>Prevotellaceae</taxon>
        <taxon>Xylanibacter</taxon>
    </lineage>
</organism>
<evidence type="ECO:0000313" key="6">
    <source>
        <dbReference type="EMBL" id="MCF2564287.1"/>
    </source>
</evidence>
<protein>
    <recommendedName>
        <fullName evidence="1">protein acetyllysine N-acetyltransferase</fullName>
        <ecNumber evidence="1">2.3.1.286</ecNumber>
    </recommendedName>
</protein>
<dbReference type="InterPro" id="IPR026591">
    <property type="entry name" value="Sirtuin_cat_small_dom_sf"/>
</dbReference>
<dbReference type="EC" id="2.3.1.286" evidence="1"/>
<evidence type="ECO:0000256" key="2">
    <source>
        <dbReference type="ARBA" id="ARBA00022679"/>
    </source>
</evidence>
<dbReference type="EMBL" id="JADYTN010000020">
    <property type="protein sequence ID" value="MCF2564287.1"/>
    <property type="molecule type" value="Genomic_DNA"/>
</dbReference>
<evidence type="ECO:0000256" key="1">
    <source>
        <dbReference type="ARBA" id="ARBA00012928"/>
    </source>
</evidence>
<accession>A0ABS9CJ15</accession>
<dbReference type="SUPFAM" id="SSF52467">
    <property type="entry name" value="DHS-like NAD/FAD-binding domain"/>
    <property type="match status" value="1"/>
</dbReference>
<dbReference type="RefSeq" id="WP_094464328.1">
    <property type="nucleotide sequence ID" value="NZ_JADYTN010000020.1"/>
</dbReference>
<gene>
    <name evidence="6" type="ORF">I6E12_09195</name>
</gene>
<dbReference type="Gene3D" id="3.30.1600.10">
    <property type="entry name" value="SIR2/SIRT2 'Small Domain"/>
    <property type="match status" value="1"/>
</dbReference>
<dbReference type="InterPro" id="IPR003000">
    <property type="entry name" value="Sirtuin"/>
</dbReference>
<comment type="caution">
    <text evidence="4">Lacks conserved residue(s) required for the propagation of feature annotation.</text>
</comment>
<keyword evidence="7" id="KW-1185">Reference proteome</keyword>
<sequence length="231" mass="25198">MKKIVVLTGAGMSVESGLKTFRDADGLWENYPVAQVATHEGWLENPTLVTNFYNMLRKKCIDAKPNEGHKLVAELEKKYDVTVVTQNVDNLHEAAGSSKVIHLHGELMKVCSSRDVDNPRYQQLLTAENCEVKPGTLAGDGSLLRPFIVFFGEGVPMISRAADEAEHADIFIIIGTSLNVYPAAGLVQYVRPGVPVYLIDPHPVNAGSNVQQIQAGASEGMRQLSKLLLSD</sequence>
<keyword evidence="3" id="KW-0520">NAD</keyword>
<dbReference type="InterPro" id="IPR026590">
    <property type="entry name" value="Ssirtuin_cat_dom"/>
</dbReference>
<reference evidence="6 7" key="1">
    <citation type="submission" date="2020-12" db="EMBL/GenBank/DDBJ databases">
        <title>Whole genome sequences of gut porcine anaerobes.</title>
        <authorList>
            <person name="Kubasova T."/>
            <person name="Jahodarova E."/>
            <person name="Rychlik I."/>
        </authorList>
    </citation>
    <scope>NUCLEOTIDE SEQUENCE [LARGE SCALE GENOMIC DNA]</scope>
    <source>
        <strain evidence="6 7">An925</strain>
    </source>
</reference>
<comment type="caution">
    <text evidence="6">The sequence shown here is derived from an EMBL/GenBank/DDBJ whole genome shotgun (WGS) entry which is preliminary data.</text>
</comment>
<evidence type="ECO:0000313" key="7">
    <source>
        <dbReference type="Proteomes" id="UP001200470"/>
    </source>
</evidence>
<dbReference type="Pfam" id="PF02146">
    <property type="entry name" value="SIR2"/>
    <property type="match status" value="1"/>
</dbReference>